<dbReference type="SUPFAM" id="SSF56935">
    <property type="entry name" value="Porins"/>
    <property type="match status" value="1"/>
</dbReference>
<reference evidence="1 2" key="1">
    <citation type="submission" date="2017-07" db="EMBL/GenBank/DDBJ databases">
        <title>Flavobacterium cyanobacteriorum sp. nov., isolated from cyanobacterial aggregates in a eutrophic lake.</title>
        <authorList>
            <person name="Cai H."/>
        </authorList>
    </citation>
    <scope>NUCLEOTIDE SEQUENCE [LARGE SCALE GENOMIC DNA]</scope>
    <source>
        <strain evidence="1 2">TH167</strain>
    </source>
</reference>
<dbReference type="AlphaFoldDB" id="A0A255ZAA9"/>
<keyword evidence="2" id="KW-1185">Reference proteome</keyword>
<evidence type="ECO:0008006" key="3">
    <source>
        <dbReference type="Google" id="ProtNLM"/>
    </source>
</evidence>
<dbReference type="EMBL" id="NOXX01000228">
    <property type="protein sequence ID" value="OYQ38493.1"/>
    <property type="molecule type" value="Genomic_DNA"/>
</dbReference>
<comment type="caution">
    <text evidence="1">The sequence shown here is derived from an EMBL/GenBank/DDBJ whole genome shotgun (WGS) entry which is preliminary data.</text>
</comment>
<evidence type="ECO:0000313" key="1">
    <source>
        <dbReference type="EMBL" id="OYQ38493.1"/>
    </source>
</evidence>
<evidence type="ECO:0000313" key="2">
    <source>
        <dbReference type="Proteomes" id="UP000216035"/>
    </source>
</evidence>
<protein>
    <recommendedName>
        <fullName evidence="3">TonB-dependent receptor</fullName>
    </recommendedName>
</protein>
<name>A0A255ZAA9_9FLAO</name>
<dbReference type="Gene3D" id="2.60.40.1120">
    <property type="entry name" value="Carboxypeptidase-like, regulatory domain"/>
    <property type="match status" value="1"/>
</dbReference>
<accession>A0A255ZAA9</accession>
<dbReference type="InterPro" id="IPR008969">
    <property type="entry name" value="CarboxyPept-like_regulatory"/>
</dbReference>
<dbReference type="SUPFAM" id="SSF49464">
    <property type="entry name" value="Carboxypeptidase regulatory domain-like"/>
    <property type="match status" value="1"/>
</dbReference>
<organism evidence="1 2">
    <name type="scientific">Flavobacterium aurantiibacter</name>
    <dbReference type="NCBI Taxonomy" id="2023067"/>
    <lineage>
        <taxon>Bacteria</taxon>
        <taxon>Pseudomonadati</taxon>
        <taxon>Bacteroidota</taxon>
        <taxon>Flavobacteriia</taxon>
        <taxon>Flavobacteriales</taxon>
        <taxon>Flavobacteriaceae</taxon>
        <taxon>Flavobacterium</taxon>
    </lineage>
</organism>
<proteinExistence type="predicted"/>
<sequence length="874" mass="101224">MNFYSSAQSIEGTVSDHSGTVSHVMIVVKKKAEPNLVYKFATTDHNGNYKIELEALNDSITIQAVGFLKESEIFTLKPDTERKAIIKNLVLKEKSQELREVVLKTKKSVFIKNDTTNYNPSAFRDGSERVIEDLLKKLPGIEVQESGKILFKGKPIKKLLLDGDDLFDTQYSIGSRNIDVNMVEKVQAIDNFSENPILKDLQESEDVAINLKLIKGKTDFSGNANLGVGLHERYIGSATGLLVSSKNKGFIVASVNNIGSNASPYEFKSAITSVEMIDENQFRPKKLISEGNYYSQLEAKYHNFNSNQYTNANFLTKISNKTVVKINAGYYDDHLKRFNSSTTEYNLNNEKLIVENKEQLSNRPTLYNLNFYLENKPSKNLIWDFASKTNYDQVNFNSSTLNNNEQRLNNVRSNSFFNKQIFNLSKRIDSLSAFKIFGIYTKGKSPQNFTLTPGFDIIQDQPGTFIVENNQTSEFEKEVFKVSADYFRRFGSYKLRLSSDYTHERNLLATNLTQKNANLETIENTSLQNDFNYTYKLPTFYTSLTKKIENNYAFGVALTTSYYLFDLKDYIRQNHRSESQLIMAPSVRFLKNINTYSTLLVAYKYEALPPLENNLFEGIVLTGFRNFVSNEPNFQFIQIHTYKSEFDYNNLLKFRRILLRASHEKRKNNYFARNTVLADNTVSTFFFLPTSRLAYRFDLNAEQFVYPVRTYFKFYGSYSIGFDQNIVNESNLRNIESRNLNLILSITPKITTELQFENKTNYLTSTIYVESLKTNSFQFFENKTTLNYNYKSLLRAKSSFNYIIPNLSYQSEYYFWDLEIEWTSKNSRLKYALYANNLLNQTSFRSIFASDFSITTASYRLIERYILAKVYFSF</sequence>
<gene>
    <name evidence="1" type="ORF">CHX27_15160</name>
</gene>
<dbReference type="Proteomes" id="UP000216035">
    <property type="component" value="Unassembled WGS sequence"/>
</dbReference>